<comment type="similarity">
    <text evidence="1">Belongs to the AfsR/DnrI/RedD regulatory family.</text>
</comment>
<accession>A0ABW1A5R9</accession>
<dbReference type="InterPro" id="IPR016032">
    <property type="entry name" value="Sig_transdc_resp-reg_C-effctor"/>
</dbReference>
<evidence type="ECO:0000256" key="4">
    <source>
        <dbReference type="PROSITE-ProRule" id="PRU01091"/>
    </source>
</evidence>
<evidence type="ECO:0000313" key="7">
    <source>
        <dbReference type="EMBL" id="MFC5750042.1"/>
    </source>
</evidence>
<evidence type="ECO:0000256" key="3">
    <source>
        <dbReference type="PROSITE-ProRule" id="PRU00339"/>
    </source>
</evidence>
<dbReference type="InterPro" id="IPR036388">
    <property type="entry name" value="WH-like_DNA-bd_sf"/>
</dbReference>
<organism evidence="7 8">
    <name type="scientific">Actinomadura rugatobispora</name>
    <dbReference type="NCBI Taxonomy" id="1994"/>
    <lineage>
        <taxon>Bacteria</taxon>
        <taxon>Bacillati</taxon>
        <taxon>Actinomycetota</taxon>
        <taxon>Actinomycetes</taxon>
        <taxon>Streptosporangiales</taxon>
        <taxon>Thermomonosporaceae</taxon>
        <taxon>Actinomadura</taxon>
    </lineage>
</organism>
<dbReference type="SUPFAM" id="SSF46894">
    <property type="entry name" value="C-terminal effector domain of the bipartite response regulators"/>
    <property type="match status" value="1"/>
</dbReference>
<dbReference type="CDD" id="cd15831">
    <property type="entry name" value="BTAD"/>
    <property type="match status" value="1"/>
</dbReference>
<keyword evidence="8" id="KW-1185">Reference proteome</keyword>
<dbReference type="SUPFAM" id="SSF48452">
    <property type="entry name" value="TPR-like"/>
    <property type="match status" value="2"/>
</dbReference>
<feature type="DNA-binding region" description="OmpR/PhoB-type" evidence="4">
    <location>
        <begin position="1"/>
        <end position="98"/>
    </location>
</feature>
<dbReference type="Pfam" id="PF00486">
    <property type="entry name" value="Trans_reg_C"/>
    <property type="match status" value="1"/>
</dbReference>
<dbReference type="PROSITE" id="PS51755">
    <property type="entry name" value="OMPR_PHOB"/>
    <property type="match status" value="1"/>
</dbReference>
<keyword evidence="3" id="KW-0802">TPR repeat</keyword>
<dbReference type="InterPro" id="IPR005158">
    <property type="entry name" value="BTAD"/>
</dbReference>
<dbReference type="Gene3D" id="1.25.40.10">
    <property type="entry name" value="Tetratricopeptide repeat domain"/>
    <property type="match status" value="2"/>
</dbReference>
<keyword evidence="7" id="KW-0547">Nucleotide-binding</keyword>
<keyword evidence="7" id="KW-0067">ATP-binding</keyword>
<proteinExistence type="inferred from homology"/>
<dbReference type="InterPro" id="IPR011990">
    <property type="entry name" value="TPR-like_helical_dom_sf"/>
</dbReference>
<dbReference type="SMART" id="SM00862">
    <property type="entry name" value="Trans_reg_C"/>
    <property type="match status" value="1"/>
</dbReference>
<dbReference type="SMART" id="SM01043">
    <property type="entry name" value="BTAD"/>
    <property type="match status" value="1"/>
</dbReference>
<dbReference type="Pfam" id="PF25872">
    <property type="entry name" value="HTH_77"/>
    <property type="match status" value="1"/>
</dbReference>
<feature type="domain" description="OmpR/PhoB-type" evidence="6">
    <location>
        <begin position="1"/>
        <end position="98"/>
    </location>
</feature>
<name>A0ABW1A5R9_9ACTN</name>
<protein>
    <submittedName>
        <fullName evidence="7">ATP-binding protein</fullName>
    </submittedName>
</protein>
<reference evidence="8" key="1">
    <citation type="journal article" date="2019" name="Int. J. Syst. Evol. Microbiol.">
        <title>The Global Catalogue of Microorganisms (GCM) 10K type strain sequencing project: providing services to taxonomists for standard genome sequencing and annotation.</title>
        <authorList>
            <consortium name="The Broad Institute Genomics Platform"/>
            <consortium name="The Broad Institute Genome Sequencing Center for Infectious Disease"/>
            <person name="Wu L."/>
            <person name="Ma J."/>
        </authorList>
    </citation>
    <scope>NUCLEOTIDE SEQUENCE [LARGE SCALE GENOMIC DNA]</scope>
    <source>
        <strain evidence="8">KCTC 42087</strain>
    </source>
</reference>
<dbReference type="PANTHER" id="PTHR47691:SF3">
    <property type="entry name" value="HTH-TYPE TRANSCRIPTIONAL REGULATOR RV0890C-RELATED"/>
    <property type="match status" value="1"/>
</dbReference>
<dbReference type="InterPro" id="IPR001867">
    <property type="entry name" value="OmpR/PhoB-type_DNA-bd"/>
</dbReference>
<dbReference type="PRINTS" id="PR00364">
    <property type="entry name" value="DISEASERSIST"/>
</dbReference>
<dbReference type="PANTHER" id="PTHR47691">
    <property type="entry name" value="REGULATOR-RELATED"/>
    <property type="match status" value="1"/>
</dbReference>
<dbReference type="Pfam" id="PF03704">
    <property type="entry name" value="BTAD"/>
    <property type="match status" value="1"/>
</dbReference>
<feature type="region of interest" description="Disordered" evidence="5">
    <location>
        <begin position="243"/>
        <end position="272"/>
    </location>
</feature>
<dbReference type="EMBL" id="JBHSON010000048">
    <property type="protein sequence ID" value="MFC5750042.1"/>
    <property type="molecule type" value="Genomic_DNA"/>
</dbReference>
<dbReference type="GO" id="GO:0005524">
    <property type="term" value="F:ATP binding"/>
    <property type="evidence" value="ECO:0007669"/>
    <property type="project" value="UniProtKB-KW"/>
</dbReference>
<dbReference type="RefSeq" id="WP_378285771.1">
    <property type="nucleotide sequence ID" value="NZ_JBHSON010000048.1"/>
</dbReference>
<keyword evidence="2 4" id="KW-0238">DNA-binding</keyword>
<dbReference type="InterPro" id="IPR027417">
    <property type="entry name" value="P-loop_NTPase"/>
</dbReference>
<comment type="caution">
    <text evidence="7">The sequence shown here is derived from an EMBL/GenBank/DDBJ whole genome shotgun (WGS) entry which is preliminary data.</text>
</comment>
<dbReference type="InterPro" id="IPR058852">
    <property type="entry name" value="HTH_77"/>
</dbReference>
<gene>
    <name evidence="7" type="ORF">ACFPZN_30825</name>
</gene>
<sequence length="1111" mass="119540">MRIGILGPLEVVADGRPAEIGGARLRALLTLLALDAGRPLTVERIIDDLWEDRAPATAPNALQALVSRLRAVIGRGSVESRPGAYRLVVPRAAVDAHDFEARVLAARRMPGAEARSDELGAALGLWRGPALADAAGLPFADGPAARLEALRRAALDERIDADLLLGRHEGLIPELKAMAAAEPLREPLRGRLIRALYGAGRQSEALSEYASVKRALAEELGVDPSPDLEALHIAVLRQDPALLPGAAEEPSPPAATSPVSSPGPDTARTKPNHNLRARLTSFIGRDEDLARIGGRLAAGRLVTLTGPGGSGKTRLSLETAERQLDRMPDGVWLAELAPVSDPAETPLAVLTALGLREAALVTTGHGRVALAETNDPLDRLAAALAGKRLLLVLDNCEHLLDAAARLADRVLADCPGVRVLATSREPLGITGEALWPVEPLEPPPDGAGVAEALANPAVRLLADRAVAASPRFAVTPANVASIVRICRALDGMPLAIELAAVRLRAMTPAQLADRLGDRFRLLAGGSRTALPRHQTLRAVVEWSWDLLDEAERALWRRLSVFAGGATVEAAERVCAGPELDPAEVLDVLTALVDKSLLIVTAAEPGPVAEADDPRPRYRMLETIRAYGAERLAEAGEEDRTRRAHAEYLADLAETAEPRLYRHDQLYWMARLNAEHDDLHAALRWTMSVPDAALAVRLCASLGWYWFLHGMVREAGEHYVELFSMPDLPEDQTTVLALAHGVMLTFDGPWENSRSVEWLRRAQEIGERHGGPVRHPVVRAMTVTMNMYVTGWSAEAMEIVRPLLGDPDPWVRGIGYFIHAQVAINFGRHDGVDGDFLEAERAFREAGDRWGLSFALTGKAELLAWRGEHRAAAVLYEEALRLNEPLGSGMGMFIQVHARLANELYLLGERERAKTLLATALREAERLAFPDALAGIHQQFGEFARREGDRAEAIRRFDRAEELCPRTGGPPQYRALILASRAQLDAEHGDVDAARARLREALADAVQAVDHPIAAQVLTGHAFLAIGEGDPARAARLLGAAHGVRGARDLSQPETRAIEDAAREALGEAAFTASYEKGRAQTFDDVLDAFGLARPVPPPALAGPSGDGPATG</sequence>
<evidence type="ECO:0000256" key="1">
    <source>
        <dbReference type="ARBA" id="ARBA00005820"/>
    </source>
</evidence>
<dbReference type="Gene3D" id="3.40.50.300">
    <property type="entry name" value="P-loop containing nucleotide triphosphate hydrolases"/>
    <property type="match status" value="1"/>
</dbReference>
<evidence type="ECO:0000256" key="2">
    <source>
        <dbReference type="ARBA" id="ARBA00023125"/>
    </source>
</evidence>
<dbReference type="InterPro" id="IPR019734">
    <property type="entry name" value="TPR_rpt"/>
</dbReference>
<evidence type="ECO:0000259" key="6">
    <source>
        <dbReference type="PROSITE" id="PS51755"/>
    </source>
</evidence>
<evidence type="ECO:0000313" key="8">
    <source>
        <dbReference type="Proteomes" id="UP001596074"/>
    </source>
</evidence>
<feature type="repeat" description="TPR" evidence="3">
    <location>
        <begin position="933"/>
        <end position="966"/>
    </location>
</feature>
<dbReference type="Proteomes" id="UP001596074">
    <property type="component" value="Unassembled WGS sequence"/>
</dbReference>
<evidence type="ECO:0000256" key="5">
    <source>
        <dbReference type="SAM" id="MobiDB-lite"/>
    </source>
</evidence>
<dbReference type="Gene3D" id="1.10.10.10">
    <property type="entry name" value="Winged helix-like DNA-binding domain superfamily/Winged helix DNA-binding domain"/>
    <property type="match status" value="1"/>
</dbReference>
<dbReference type="SMART" id="SM00028">
    <property type="entry name" value="TPR"/>
    <property type="match status" value="3"/>
</dbReference>
<dbReference type="PROSITE" id="PS50005">
    <property type="entry name" value="TPR"/>
    <property type="match status" value="1"/>
</dbReference>
<dbReference type="SUPFAM" id="SSF52540">
    <property type="entry name" value="P-loop containing nucleoside triphosphate hydrolases"/>
    <property type="match status" value="1"/>
</dbReference>